<evidence type="ECO:0000313" key="1">
    <source>
        <dbReference type="EMBL" id="HFH30094.1"/>
    </source>
</evidence>
<dbReference type="InterPro" id="IPR003718">
    <property type="entry name" value="OsmC/Ohr_fam"/>
</dbReference>
<dbReference type="PANTHER" id="PTHR34352:SF1">
    <property type="entry name" value="PROTEIN YHFA"/>
    <property type="match status" value="1"/>
</dbReference>
<dbReference type="InterPro" id="IPR015946">
    <property type="entry name" value="KH_dom-like_a/b"/>
</dbReference>
<name>A0A7C3EEB5_9SPIR</name>
<organism evidence="1">
    <name type="scientific">Gracilinema caldarium</name>
    <dbReference type="NCBI Taxonomy" id="215591"/>
    <lineage>
        <taxon>Bacteria</taxon>
        <taxon>Pseudomonadati</taxon>
        <taxon>Spirochaetota</taxon>
        <taxon>Spirochaetia</taxon>
        <taxon>Spirochaetales</taxon>
        <taxon>Breznakiellaceae</taxon>
        <taxon>Gracilinema</taxon>
    </lineage>
</organism>
<dbReference type="Gene3D" id="3.30.300.20">
    <property type="match status" value="1"/>
</dbReference>
<dbReference type="PANTHER" id="PTHR34352">
    <property type="entry name" value="PROTEIN YHFA"/>
    <property type="match status" value="1"/>
</dbReference>
<dbReference type="SUPFAM" id="SSF82784">
    <property type="entry name" value="OsmC-like"/>
    <property type="match status" value="1"/>
</dbReference>
<reference evidence="1" key="1">
    <citation type="journal article" date="2020" name="mSystems">
        <title>Genome- and Community-Level Interaction Insights into Carbon Utilization and Element Cycling Functions of Hydrothermarchaeota in Hydrothermal Sediment.</title>
        <authorList>
            <person name="Zhou Z."/>
            <person name="Liu Y."/>
            <person name="Xu W."/>
            <person name="Pan J."/>
            <person name="Luo Z.H."/>
            <person name="Li M."/>
        </authorList>
    </citation>
    <scope>NUCLEOTIDE SEQUENCE [LARGE SCALE GENOMIC DNA]</scope>
    <source>
        <strain evidence="1">SpSt-503</strain>
    </source>
</reference>
<dbReference type="AlphaFoldDB" id="A0A7C3EEB5"/>
<comment type="caution">
    <text evidence="1">The sequence shown here is derived from an EMBL/GenBank/DDBJ whole genome shotgun (WGS) entry which is preliminary data.</text>
</comment>
<accession>A0A7C3EEB5</accession>
<sequence>MQHEISCEWKSDMAFTAEVGGHKIPLDADESVGGKNSGPMPKPLLLVSLAGCTGMDVISILKKMREPVSYFNVRVQGDLTEEHPKTYTSVKIIYEFKASDGLKDENVRKAIALSQDRYCGVSALLKKAISVDFEVQYI</sequence>
<protein>
    <submittedName>
        <fullName evidence="1">OsmC family peroxiredoxin</fullName>
    </submittedName>
</protein>
<dbReference type="EMBL" id="DSVL01000351">
    <property type="protein sequence ID" value="HFH30094.1"/>
    <property type="molecule type" value="Genomic_DNA"/>
</dbReference>
<proteinExistence type="predicted"/>
<dbReference type="InterPro" id="IPR036102">
    <property type="entry name" value="OsmC/Ohrsf"/>
</dbReference>
<gene>
    <name evidence="1" type="ORF">ENS59_11420</name>
</gene>
<dbReference type="Pfam" id="PF02566">
    <property type="entry name" value="OsmC"/>
    <property type="match status" value="1"/>
</dbReference>